<dbReference type="InterPro" id="IPR001927">
    <property type="entry name" value="Na/Gal_symport"/>
</dbReference>
<dbReference type="CDD" id="cd17332">
    <property type="entry name" value="MFS_MelB_like"/>
    <property type="match status" value="1"/>
</dbReference>
<keyword evidence="1" id="KW-0472">Membrane</keyword>
<dbReference type="GO" id="GO:0015293">
    <property type="term" value="F:symporter activity"/>
    <property type="evidence" value="ECO:0007669"/>
    <property type="project" value="InterPro"/>
</dbReference>
<dbReference type="GO" id="GO:0005886">
    <property type="term" value="C:plasma membrane"/>
    <property type="evidence" value="ECO:0007669"/>
    <property type="project" value="TreeGrafter"/>
</dbReference>
<evidence type="ECO:0000313" key="2">
    <source>
        <dbReference type="EMBL" id="CUP29591.1"/>
    </source>
</evidence>
<dbReference type="Gene3D" id="1.20.1250.20">
    <property type="entry name" value="MFS general substrate transporter like domains"/>
    <property type="match status" value="2"/>
</dbReference>
<dbReference type="NCBIfam" id="TIGR00792">
    <property type="entry name" value="gph"/>
    <property type="match status" value="1"/>
</dbReference>
<feature type="transmembrane region" description="Helical" evidence="1">
    <location>
        <begin position="265"/>
        <end position="281"/>
    </location>
</feature>
<dbReference type="SUPFAM" id="SSF103473">
    <property type="entry name" value="MFS general substrate transporter"/>
    <property type="match status" value="1"/>
</dbReference>
<feature type="transmembrane region" description="Helical" evidence="1">
    <location>
        <begin position="357"/>
        <end position="381"/>
    </location>
</feature>
<name>A0A174M327_9FIRM</name>
<dbReference type="PANTHER" id="PTHR11328:SF24">
    <property type="entry name" value="MAJOR FACILITATOR SUPERFAMILY (MFS) PROFILE DOMAIN-CONTAINING PROTEIN"/>
    <property type="match status" value="1"/>
</dbReference>
<dbReference type="GO" id="GO:0006814">
    <property type="term" value="P:sodium ion transport"/>
    <property type="evidence" value="ECO:0007669"/>
    <property type="project" value="InterPro"/>
</dbReference>
<dbReference type="Pfam" id="PF13347">
    <property type="entry name" value="MFS_2"/>
    <property type="match status" value="1"/>
</dbReference>
<protein>
    <submittedName>
        <fullName evidence="2">Glucuronide permease</fullName>
    </submittedName>
</protein>
<accession>A0A174M327</accession>
<dbReference type="AlphaFoldDB" id="A0A174M327"/>
<dbReference type="STRING" id="39482.ERS852491_04778"/>
<feature type="transmembrane region" description="Helical" evidence="1">
    <location>
        <begin position="146"/>
        <end position="168"/>
    </location>
</feature>
<dbReference type="InterPro" id="IPR036259">
    <property type="entry name" value="MFS_trans_sf"/>
</dbReference>
<organism evidence="2 3">
    <name type="scientific">Faecalicatena contorta</name>
    <dbReference type="NCBI Taxonomy" id="39482"/>
    <lineage>
        <taxon>Bacteria</taxon>
        <taxon>Bacillati</taxon>
        <taxon>Bacillota</taxon>
        <taxon>Clostridia</taxon>
        <taxon>Lachnospirales</taxon>
        <taxon>Lachnospiraceae</taxon>
        <taxon>Faecalicatena</taxon>
    </lineage>
</organism>
<dbReference type="InterPro" id="IPR039672">
    <property type="entry name" value="MFS_2"/>
</dbReference>
<keyword evidence="1" id="KW-0812">Transmembrane</keyword>
<proteinExistence type="predicted"/>
<dbReference type="EMBL" id="CYZU01000078">
    <property type="protein sequence ID" value="CUP29591.1"/>
    <property type="molecule type" value="Genomic_DNA"/>
</dbReference>
<feature type="transmembrane region" description="Helical" evidence="1">
    <location>
        <begin position="67"/>
        <end position="87"/>
    </location>
</feature>
<keyword evidence="1" id="KW-1133">Transmembrane helix</keyword>
<feature type="transmembrane region" description="Helical" evidence="1">
    <location>
        <begin position="446"/>
        <end position="464"/>
    </location>
</feature>
<sequence length="499" mass="54913">MGAVELSSGVSPVIHSKETKCSAVCEIPVKADKRDTNVKVPFVSKIAYGMGDVGCNFSWMFVGNFLMIFYTDVFGISMSAVAGLMLFSRFWDAINDPMIGSLTDKTKSRWGRYRPWLLIAAPLTAVILMLTFWAHPDWTSTAKITYMAVTYCILVLGYTCVNIPYGTLCGAMTQNIEERAKINTSRSVAAMIAIGIINIITVPLITRLGAGDDKRGYLMIAVIYGCIFAACHIFCFAKTKEVVAVPEKQKVSIMKQLKAVAQNRPYILALIGQMLFGFTLYGRNADALYYFTYVEGNKAFFTTYSMCIIIPSIIGAACFPLLFKWTNNKGRAASIFALLTGISMLSLYFFSVQSSPILFYGVSGLTQFFFSGFNTAIYAIIPDCVEYGEWKTGLRNDGFQYAFISLGNKIGMALGTSLLALILGAAGYAANQQQNAAVLAVMKHSFTTIPGVLWVVTGIVLVFYRLNKKRYNEIVEEINVRKSGFSRQALDLSTDGDAS</sequence>
<feature type="transmembrane region" description="Helical" evidence="1">
    <location>
        <begin position="401"/>
        <end position="426"/>
    </location>
</feature>
<dbReference type="GO" id="GO:0008643">
    <property type="term" value="P:carbohydrate transport"/>
    <property type="evidence" value="ECO:0007669"/>
    <property type="project" value="InterPro"/>
</dbReference>
<reference evidence="2 3" key="1">
    <citation type="submission" date="2015-09" db="EMBL/GenBank/DDBJ databases">
        <authorList>
            <consortium name="Pathogen Informatics"/>
        </authorList>
    </citation>
    <scope>NUCLEOTIDE SEQUENCE [LARGE SCALE GENOMIC DNA]</scope>
    <source>
        <strain evidence="2 3">2789STDY5834876</strain>
    </source>
</reference>
<feature type="transmembrane region" description="Helical" evidence="1">
    <location>
        <begin position="115"/>
        <end position="134"/>
    </location>
</feature>
<gene>
    <name evidence="2" type="primary">uidB_4</name>
    <name evidence="2" type="ORF">ERS852491_04778</name>
</gene>
<feature type="transmembrane region" description="Helical" evidence="1">
    <location>
        <begin position="335"/>
        <end position="351"/>
    </location>
</feature>
<dbReference type="Proteomes" id="UP000095544">
    <property type="component" value="Unassembled WGS sequence"/>
</dbReference>
<dbReference type="PANTHER" id="PTHR11328">
    <property type="entry name" value="MAJOR FACILITATOR SUPERFAMILY DOMAIN-CONTAINING PROTEIN"/>
    <property type="match status" value="1"/>
</dbReference>
<evidence type="ECO:0000256" key="1">
    <source>
        <dbReference type="SAM" id="Phobius"/>
    </source>
</evidence>
<feature type="transmembrane region" description="Helical" evidence="1">
    <location>
        <begin position="188"/>
        <end position="210"/>
    </location>
</feature>
<feature type="transmembrane region" description="Helical" evidence="1">
    <location>
        <begin position="216"/>
        <end position="237"/>
    </location>
</feature>
<dbReference type="RefSeq" id="WP_278314256.1">
    <property type="nucleotide sequence ID" value="NZ_CYZU01000078.1"/>
</dbReference>
<evidence type="ECO:0000313" key="3">
    <source>
        <dbReference type="Proteomes" id="UP000095544"/>
    </source>
</evidence>
<feature type="transmembrane region" description="Helical" evidence="1">
    <location>
        <begin position="301"/>
        <end position="323"/>
    </location>
</feature>